<sequence length="62" mass="7191">MNQYVVTNREGGLLFGLNGTTRLSGQMARFENREEAEKAMERFNSIWGEREGFFTDIEEVEV</sequence>
<dbReference type="STRING" id="930.GCA_002079865_00399"/>
<proteinExistence type="predicted"/>
<organism evidence="1 2">
    <name type="scientific">Acidithiobacillus thiooxidans</name>
    <name type="common">Thiobacillus thiooxidans</name>
    <dbReference type="NCBI Taxonomy" id="930"/>
    <lineage>
        <taxon>Bacteria</taxon>
        <taxon>Pseudomonadati</taxon>
        <taxon>Pseudomonadota</taxon>
        <taxon>Acidithiobacillia</taxon>
        <taxon>Acidithiobacillales</taxon>
        <taxon>Acidithiobacillaceae</taxon>
        <taxon>Acidithiobacillus</taxon>
    </lineage>
</organism>
<dbReference type="EMBL" id="LWSA01000014">
    <property type="protein sequence ID" value="OCX76920.1"/>
    <property type="molecule type" value="Genomic_DNA"/>
</dbReference>
<name>A0A1C2JDL2_ACITH</name>
<evidence type="ECO:0000313" key="1">
    <source>
        <dbReference type="EMBL" id="OCX76920.1"/>
    </source>
</evidence>
<dbReference type="Proteomes" id="UP000094893">
    <property type="component" value="Unassembled WGS sequence"/>
</dbReference>
<reference evidence="1 2" key="1">
    <citation type="journal article" date="2016" name="Int. J. Mol. Sci.">
        <title>Comparative genomics of the extreme acidophile Acidithiobacillus thiooxidans reveals intraspecific divergence and niche adaptation.</title>
        <authorList>
            <person name="Zhang X."/>
            <person name="Feng X."/>
            <person name="Tao J."/>
            <person name="Ma L."/>
            <person name="Xiao Y."/>
            <person name="Liang Y."/>
            <person name="Liu X."/>
            <person name="Yin H."/>
        </authorList>
    </citation>
    <scope>NUCLEOTIDE SEQUENCE [LARGE SCALE GENOMIC DNA]</scope>
    <source>
        <strain evidence="1 2">A02</strain>
    </source>
</reference>
<protein>
    <submittedName>
        <fullName evidence="1">Uncharacterized protein</fullName>
    </submittedName>
</protein>
<evidence type="ECO:0000313" key="2">
    <source>
        <dbReference type="Proteomes" id="UP000094893"/>
    </source>
</evidence>
<dbReference type="GeneID" id="60696252"/>
<dbReference type="AlphaFoldDB" id="A0A1C2JDL2"/>
<comment type="caution">
    <text evidence="1">The sequence shown here is derived from an EMBL/GenBank/DDBJ whole genome shotgun (WGS) entry which is preliminary data.</text>
</comment>
<dbReference type="RefSeq" id="WP_024895235.1">
    <property type="nucleotide sequence ID" value="NZ_LWRZ01000446.1"/>
</dbReference>
<gene>
    <name evidence="1" type="ORF">A6P07_01270</name>
</gene>
<accession>A0A1C2JDL2</accession>